<evidence type="ECO:0000256" key="1">
    <source>
        <dbReference type="SAM" id="MobiDB-lite"/>
    </source>
</evidence>
<feature type="region of interest" description="Disordered" evidence="1">
    <location>
        <begin position="222"/>
        <end position="256"/>
    </location>
</feature>
<dbReference type="Proteomes" id="UP000603141">
    <property type="component" value="Unassembled WGS sequence"/>
</dbReference>
<feature type="compositionally biased region" description="Polar residues" evidence="1">
    <location>
        <begin position="226"/>
        <end position="243"/>
    </location>
</feature>
<reference evidence="2" key="1">
    <citation type="submission" date="2021-01" db="EMBL/GenBank/DDBJ databases">
        <title>Modified the classification status of verrucomicrobia.</title>
        <authorList>
            <person name="Feng X."/>
        </authorList>
    </citation>
    <scope>NUCLEOTIDE SEQUENCE</scope>
    <source>
        <strain evidence="2">KCTC 22041</strain>
    </source>
</reference>
<evidence type="ECO:0000313" key="2">
    <source>
        <dbReference type="EMBL" id="MBK1884106.1"/>
    </source>
</evidence>
<dbReference type="AlphaFoldDB" id="A0A934VSB1"/>
<proteinExistence type="predicted"/>
<gene>
    <name evidence="2" type="ORF">JIN85_16925</name>
</gene>
<protein>
    <submittedName>
        <fullName evidence="2">Uncharacterized protein</fullName>
    </submittedName>
</protein>
<name>A0A934VSB1_9BACT</name>
<dbReference type="RefSeq" id="WP_200272983.1">
    <property type="nucleotide sequence ID" value="NZ_JAENIJ010000035.1"/>
</dbReference>
<evidence type="ECO:0000313" key="3">
    <source>
        <dbReference type="Proteomes" id="UP000603141"/>
    </source>
</evidence>
<sequence length="272" mass="29791">MSQLRRSFHVTARILSEADGTVEYIASDATLDSYNEVVLPSGWLFDHFEKNAPFVNSHNYWSIEDLLGRVQAARVENGQLIERVQWAKDIAENKLAVLGWKMTVGGFLKAVSVGFRSVESCRPGDTGWNGAVTAAALSAEHAQQCRRIFTKQQQLELSACILGANPSAVAKAYSEQCITDADLSAVGFDDDDLQFLTIAGKATERDDLDDISRALISREMGRITGKRQTQLQRTKRTPNSQSPGKPDGGETASRQAAARADFLRQLSALIEG</sequence>
<comment type="caution">
    <text evidence="2">The sequence shown here is derived from an EMBL/GenBank/DDBJ whole genome shotgun (WGS) entry which is preliminary data.</text>
</comment>
<organism evidence="2 3">
    <name type="scientific">Luteolibacter pohnpeiensis</name>
    <dbReference type="NCBI Taxonomy" id="454153"/>
    <lineage>
        <taxon>Bacteria</taxon>
        <taxon>Pseudomonadati</taxon>
        <taxon>Verrucomicrobiota</taxon>
        <taxon>Verrucomicrobiia</taxon>
        <taxon>Verrucomicrobiales</taxon>
        <taxon>Verrucomicrobiaceae</taxon>
        <taxon>Luteolibacter</taxon>
    </lineage>
</organism>
<accession>A0A934VSB1</accession>
<dbReference type="EMBL" id="JAENIJ010000035">
    <property type="protein sequence ID" value="MBK1884106.1"/>
    <property type="molecule type" value="Genomic_DNA"/>
</dbReference>
<keyword evidence="3" id="KW-1185">Reference proteome</keyword>